<organismHost>
    <name type="scientific">Didelphis virginiana</name>
    <name type="common">North American opossum</name>
    <name type="synonym">Didelphis marsupialis virginiana</name>
    <dbReference type="NCBI Taxonomy" id="9267"/>
</organismHost>
<organismHost>
    <name type="scientific">Canis latrans</name>
    <name type="common">Coyote</name>
    <dbReference type="NCBI Taxonomy" id="9614"/>
</organismHost>
<gene>
    <name evidence="1" type="primary">NSs</name>
</gene>
<dbReference type="Proteomes" id="UP000145049">
    <property type="component" value="Genome"/>
</dbReference>
<proteinExistence type="predicted"/>
<organism evidence="1 2">
    <name type="scientific">Heartland virus</name>
    <name type="common">HTRV</name>
    <dbReference type="NCBI Taxonomy" id="1216928"/>
    <lineage>
        <taxon>Viruses</taxon>
        <taxon>Riboviria</taxon>
        <taxon>Orthornavirae</taxon>
        <taxon>Negarnaviricota</taxon>
        <taxon>Polyploviricotina</taxon>
        <taxon>Bunyaviricetes</taxon>
        <taxon>Hareavirales</taxon>
        <taxon>Phenuiviridae</taxon>
        <taxon>Bandavirus</taxon>
        <taxon>Bandavirus heartlandense</taxon>
    </lineage>
</organism>
<dbReference type="RefSeq" id="YP_010839713.1">
    <property type="nucleotide sequence ID" value="NC_078062.1"/>
</dbReference>
<reference evidence="1 2" key="1">
    <citation type="journal article" date="2014" name="Clin. Infect. Dis.">
        <title>Heartland virus-associated death in tennessee.</title>
        <authorList>
            <person name="Muehlenbachs A."/>
            <person name="Fata C.R."/>
            <person name="Lambert A.J."/>
            <person name="Paddock C.D."/>
            <person name="Velez J.O."/>
            <person name="Blau D.M."/>
            <person name="Staples J.E."/>
            <person name="Karlekar M.B."/>
            <person name="Bhatnagar J."/>
            <person name="Nasci R.S."/>
            <person name="Zaki S.R."/>
        </authorList>
    </citation>
    <scope>NUCLEOTIDE SEQUENCE [LARGE SCALE GENOMIC DNA]</scope>
    <source>
        <strain evidence="1">TN</strain>
    </source>
</reference>
<name>A0A075M4B4_HTRV</name>
<evidence type="ECO:0000313" key="2">
    <source>
        <dbReference type="Proteomes" id="UP000145049"/>
    </source>
</evidence>
<organismHost>
    <name type="scientific">Odocoileus virginianus</name>
    <name type="common">White-tailed deer</name>
    <dbReference type="NCBI Taxonomy" id="9874"/>
</organismHost>
<organismHost>
    <name type="scientific">Homo sapiens</name>
    <name type="common">Human</name>
    <dbReference type="NCBI Taxonomy" id="9606"/>
</organismHost>
<dbReference type="GeneID" id="80549653"/>
<sequence length="299" mass="33870">MSLSKASQPSVKSACVRLPIVVLEPNLAELSTSYVGLVSCKCSVLTCSMMRKMKAFTNTVWLFGNPNNPLHALEPAVEQLLDEYSGDLGSYSQQEKSALRWPSGKPSVHFLQAAHLFFSLKNTWAVETGQENWRGFFHRITSGKKYKLEGDMVIDSCYKIDERRRRMGLPDTFITGLNPIMDVALLQIESLLRVRGLTLNYHLFTSSFLDKPLLDSLYFAIWRDKQRADGSYSQDGGARQDDPLNPLDELLYLSDLPKPLAHYLNKCPLHNIVMHDEEVREAYLNPIWGKDWPALSSSP</sequence>
<dbReference type="EMBL" id="KJ740146">
    <property type="protein sequence ID" value="AIF75090.1"/>
    <property type="molecule type" value="Genomic_RNA"/>
</dbReference>
<organismHost>
    <name type="scientific">Procyon lotor</name>
    <name type="common">Raccoon</name>
    <dbReference type="NCBI Taxonomy" id="9654"/>
</organismHost>
<organismHost>
    <name type="scientific">Amblyomma americanum</name>
    <name type="common">Lone star tick</name>
    <dbReference type="NCBI Taxonomy" id="6943"/>
</organismHost>
<protein>
    <submittedName>
        <fullName evidence="1">Nonstructural protein</fullName>
    </submittedName>
</protein>
<dbReference type="KEGG" id="vg:80549653"/>
<evidence type="ECO:0000313" key="1">
    <source>
        <dbReference type="EMBL" id="AIF75090.1"/>
    </source>
</evidence>
<organismHost>
    <name type="scientific">Equus caballus</name>
    <name type="common">Horse</name>
    <dbReference type="NCBI Taxonomy" id="9796"/>
</organismHost>
<keyword evidence="2" id="KW-1185">Reference proteome</keyword>
<accession>A0A075M4B4</accession>
<organismHost>
    <name type="scientific">Alces americanus</name>
    <name type="common">American moose</name>
    <dbReference type="NCBI Taxonomy" id="999462"/>
</organismHost>